<comment type="caution">
    <text evidence="6">The sequence shown here is derived from an EMBL/GenBank/DDBJ whole genome shotgun (WGS) entry which is preliminary data.</text>
</comment>
<evidence type="ECO:0000313" key="7">
    <source>
        <dbReference type="Proteomes" id="UP000605846"/>
    </source>
</evidence>
<dbReference type="OrthoDB" id="539213at2759"/>
<dbReference type="InterPro" id="IPR036770">
    <property type="entry name" value="Ankyrin_rpt-contain_sf"/>
</dbReference>
<evidence type="ECO:0000256" key="1">
    <source>
        <dbReference type="ARBA" id="ARBA00022737"/>
    </source>
</evidence>
<dbReference type="Pfam" id="PF13637">
    <property type="entry name" value="Ank_4"/>
    <property type="match status" value="1"/>
</dbReference>
<evidence type="ECO:0000256" key="4">
    <source>
        <dbReference type="SAM" id="Coils"/>
    </source>
</evidence>
<feature type="coiled-coil region" evidence="4">
    <location>
        <begin position="1254"/>
        <end position="1288"/>
    </location>
</feature>
<dbReference type="PANTHER" id="PTHR24173:SF74">
    <property type="entry name" value="ANKYRIN REPEAT DOMAIN-CONTAINING PROTEIN 16"/>
    <property type="match status" value="1"/>
</dbReference>
<protein>
    <submittedName>
        <fullName evidence="6">Uncharacterized protein</fullName>
    </submittedName>
</protein>
<feature type="compositionally biased region" description="Polar residues" evidence="5">
    <location>
        <begin position="429"/>
        <end position="438"/>
    </location>
</feature>
<feature type="region of interest" description="Disordered" evidence="5">
    <location>
        <begin position="409"/>
        <end position="442"/>
    </location>
</feature>
<evidence type="ECO:0000256" key="2">
    <source>
        <dbReference type="ARBA" id="ARBA00023043"/>
    </source>
</evidence>
<gene>
    <name evidence="6" type="ORF">EC973_001925</name>
</gene>
<keyword evidence="2 3" id="KW-0040">ANK repeat</keyword>
<feature type="repeat" description="ANK" evidence="3">
    <location>
        <begin position="188"/>
        <end position="220"/>
    </location>
</feature>
<evidence type="ECO:0000256" key="3">
    <source>
        <dbReference type="PROSITE-ProRule" id="PRU00023"/>
    </source>
</evidence>
<organism evidence="6 7">
    <name type="scientific">Apophysomyces ossiformis</name>
    <dbReference type="NCBI Taxonomy" id="679940"/>
    <lineage>
        <taxon>Eukaryota</taxon>
        <taxon>Fungi</taxon>
        <taxon>Fungi incertae sedis</taxon>
        <taxon>Mucoromycota</taxon>
        <taxon>Mucoromycotina</taxon>
        <taxon>Mucoromycetes</taxon>
        <taxon>Mucorales</taxon>
        <taxon>Mucorineae</taxon>
        <taxon>Mucoraceae</taxon>
        <taxon>Apophysomyces</taxon>
    </lineage>
</organism>
<dbReference type="PANTHER" id="PTHR24173">
    <property type="entry name" value="ANKYRIN REPEAT CONTAINING"/>
    <property type="match status" value="1"/>
</dbReference>
<proteinExistence type="predicted"/>
<keyword evidence="4" id="KW-0175">Coiled coil</keyword>
<dbReference type="Pfam" id="PF00023">
    <property type="entry name" value="Ank"/>
    <property type="match status" value="2"/>
</dbReference>
<dbReference type="InterPro" id="IPR002110">
    <property type="entry name" value="Ankyrin_rpt"/>
</dbReference>
<feature type="repeat" description="ANK" evidence="3">
    <location>
        <begin position="60"/>
        <end position="92"/>
    </location>
</feature>
<sequence length="1334" mass="150165">MDFILAVAQNDLEKTRALLQSVDVNHPIPWNAKDTYSPIIPPEIMSQPDLLQKLQSDQEYLSRPLNIAVLAGHTDMVRLLLSAGADINLKDGRGRTALICAIYGLDLDATNINTSNLDLISQTHETHLDVMKNVLLSHPNLYASTLDSPQYEIKGITPLCLASYLGKAEIIQLLLDDGRVNVDGTDSKNATALMYAARDGNLPIVKMLLSYNASPDITDNHGWSAIQYAERNPKIVQLCEEALRCRRPDHIIPFATHTKYPISYTKLSSLIATLPTYPSSLSHLQFDTSKDIDLLDPNSAPLIQIIQSAFLQSIRTHDHHALRTLLLWSPPLRKEEWSASGPLLVNYHDPKTGMTALHHAVRARPLPSIDTIIMLYHAGADINAQTYYGRTALHHIARFGVDKDGKSWGIQKSGKAATGEGKKERRKNSSPSPMTSPTLEVRPMDYSEELTLGLDPKRTHRLSIQSAISSRSSASENAVRGSMAETNDVLTKKILNGSTVPQHLANCTSLLLRLGALVNIADPTGNTPLHFAAEFGAVPEVLEVLMVEGYADLSLKNKKGLTPLDVCKSDDIRKRLLALEQDRKSNQRVVSLTGGSAAHEHRISLTRSISVLTTNTSRGNNLKPEPCSVSQIAPVNTVRSQKSDALIEIDDEFEKVLQAFFSYQTTFTDSIEIALGYITDTILGNSRSVEASDQGVMGQLENKIGQLRYELREAHEMFDQTDQRAERVMFYYREELEQVEQIHQADWELSELQQDKIEKLFDVFERIDGRFCQLELDQDEWITQIERVRKLAVRRLDQFHQSSGSTSESLDIAISEILQSLIILDTVPIDPVLYSREDRSRLCQDLATTVENVINMIKSKPPLERLRKALKEIEERWEKVHALLTKPPENIPTQSEDTSLPVPSIKPPSYWQRQLITARTYSQKASEKSLNQMELSFEILASNLHEIEKDLSDIQSQTEQVLESKKKMYDLCLLLENELGSINEEDSEVQELDVSNPSSLVATKRPCEAVRAELQEVMTVTQGLFDRQAELDKEREQLLKEHAEVEKKLGEAREQLGQVRPPLLLQGLLERLETDELPYIRVEKDWKEDAQLVTEILEDEDDESSSGELSQANAATFQLDRCTSKLSVQCLITRLDASLYCLKVLATHHISRSRQLLLEVQAALSQASGELDATRHQMQGLYDDAADVARQVFALKTELETIVRHRKEEIVKVWEVVDEVSEGIDASLMQPNAPRPQSQDKKEKTEDNDRHQWIIREIEQLKNVHDNLQEAIEELKREQNEIGQHLRQFAAALIEPQVDKLVGQTDGSLLTMSDRLVSLMDHVRDRDLGLSSTK</sequence>
<name>A0A8H7BYC4_9FUNG</name>
<dbReference type="PROSITE" id="PS50297">
    <property type="entry name" value="ANK_REP_REGION"/>
    <property type="match status" value="4"/>
</dbReference>
<feature type="compositionally biased region" description="Basic and acidic residues" evidence="5">
    <location>
        <begin position="1238"/>
        <end position="1248"/>
    </location>
</feature>
<reference evidence="6" key="1">
    <citation type="submission" date="2020-01" db="EMBL/GenBank/DDBJ databases">
        <title>Genome Sequencing of Three Apophysomyces-Like Fungal Strains Confirms a Novel Fungal Genus in the Mucoromycota with divergent Burkholderia-like Endosymbiotic Bacteria.</title>
        <authorList>
            <person name="Stajich J.E."/>
            <person name="Macias A.M."/>
            <person name="Carter-House D."/>
            <person name="Lovett B."/>
            <person name="Kasson L.R."/>
            <person name="Berry K."/>
            <person name="Grigoriev I."/>
            <person name="Chang Y."/>
            <person name="Spatafora J."/>
            <person name="Kasson M.T."/>
        </authorList>
    </citation>
    <scope>NUCLEOTIDE SEQUENCE</scope>
    <source>
        <strain evidence="6">NRRL A-21654</strain>
    </source>
</reference>
<feature type="coiled-coil region" evidence="4">
    <location>
        <begin position="1028"/>
        <end position="1055"/>
    </location>
</feature>
<keyword evidence="7" id="KW-1185">Reference proteome</keyword>
<dbReference type="Pfam" id="PF12796">
    <property type="entry name" value="Ank_2"/>
    <property type="match status" value="1"/>
</dbReference>
<evidence type="ECO:0000313" key="6">
    <source>
        <dbReference type="EMBL" id="KAF7730544.1"/>
    </source>
</evidence>
<dbReference type="Proteomes" id="UP000605846">
    <property type="component" value="Unassembled WGS sequence"/>
</dbReference>
<accession>A0A8H7BYC4</accession>
<dbReference type="SUPFAM" id="SSF48403">
    <property type="entry name" value="Ankyrin repeat"/>
    <property type="match status" value="2"/>
</dbReference>
<dbReference type="Gene3D" id="1.25.40.20">
    <property type="entry name" value="Ankyrin repeat-containing domain"/>
    <property type="match status" value="4"/>
</dbReference>
<evidence type="ECO:0000256" key="5">
    <source>
        <dbReference type="SAM" id="MobiDB-lite"/>
    </source>
</evidence>
<dbReference type="SMART" id="SM00248">
    <property type="entry name" value="ANK"/>
    <property type="match status" value="6"/>
</dbReference>
<feature type="repeat" description="ANK" evidence="3">
    <location>
        <begin position="352"/>
        <end position="387"/>
    </location>
</feature>
<dbReference type="EMBL" id="JABAYA010000015">
    <property type="protein sequence ID" value="KAF7730544.1"/>
    <property type="molecule type" value="Genomic_DNA"/>
</dbReference>
<keyword evidence="1" id="KW-0677">Repeat</keyword>
<feature type="repeat" description="ANK" evidence="3">
    <location>
        <begin position="154"/>
        <end position="178"/>
    </location>
</feature>
<feature type="region of interest" description="Disordered" evidence="5">
    <location>
        <begin position="1225"/>
        <end position="1248"/>
    </location>
</feature>
<feature type="repeat" description="ANK" evidence="3">
    <location>
        <begin position="524"/>
        <end position="558"/>
    </location>
</feature>
<dbReference type="PROSITE" id="PS50088">
    <property type="entry name" value="ANK_REPEAT"/>
    <property type="match status" value="5"/>
</dbReference>